<dbReference type="Pfam" id="PF00078">
    <property type="entry name" value="RVT_1"/>
    <property type="match status" value="1"/>
</dbReference>
<evidence type="ECO:0000313" key="4">
    <source>
        <dbReference type="Proteomes" id="UP001591681"/>
    </source>
</evidence>
<dbReference type="InterPro" id="IPR000477">
    <property type="entry name" value="RT_dom"/>
</dbReference>
<evidence type="ECO:0008006" key="5">
    <source>
        <dbReference type="Google" id="ProtNLM"/>
    </source>
</evidence>
<dbReference type="AlphaFoldDB" id="A0ABD1IYU0"/>
<evidence type="ECO:0000313" key="3">
    <source>
        <dbReference type="EMBL" id="KAL2080111.1"/>
    </source>
</evidence>
<dbReference type="CDD" id="cd10442">
    <property type="entry name" value="GIY-YIG_PLEs"/>
    <property type="match status" value="1"/>
</dbReference>
<sequence length="708" mass="82034">MFHFFRRIKLRYMFGTGSENQTANKTKFKPKSTFVPHVNHPSIDTFCRVVEQEILEKLQNAPYSYQQNLSQDERRAIQELAKDPEIIIKPADKGGAIVILNSTDYITEAYRQLNDETFYRKLKTDPTMDFKNIIVELTTRALEQNWITKDEFNYLNKQHPVTPVFYMLPKIHKSLIKPKGRPIVASIESLLEPLSNFVDFFIKPFVHKLPAYIQDSTDVINKISELQDLPTDTILATFDVESLYTNISHERGIIALEYYLQNRPVDEIPPNTFICDLASSILRLNFFTFHQGEYYLQVKGTSMGSNFAPSYANLYVGFFEQQFIFNEDRNPFYSNIIRYFRYLDDVLCVFKGSQNELNEFTTHLNRMSPDLKFTAESDTKRVHFLDMWIRLENGKLITTLYRKETDRNSFLLASSSHPSALKNGLPKSQFYRLRRICHSTEEYEENALEMKQRFLARGYAVKTVEEAYNIALSTPRPHLLKKSVKKDKKFSVSCITTFTPKSYIIKNTVMKYWNLLCDDPSLQGKFKDPPLFVSRRGPNLRNKLVKASMRSAPAQTLLSPLRDGSYPCGNCAQCNSTHKTHTFKHPWSGKSYNVKGFITCKTNNVVYLLRCPCDKVYVGKTTRSLKRRISEHKSSIRRADLNYPVACHFVECAHPVSSLRFQGIEQVKLSRGGDIDKVLCQRELFWIHTLDALQPKGLNVDFDMSVLL</sequence>
<feature type="domain" description="GIY-YIG" evidence="1">
    <location>
        <begin position="602"/>
        <end position="699"/>
    </location>
</feature>
<dbReference type="PROSITE" id="PS50164">
    <property type="entry name" value="GIY_YIG"/>
    <property type="match status" value="1"/>
</dbReference>
<comment type="caution">
    <text evidence="3">The sequence shown here is derived from an EMBL/GenBank/DDBJ whole genome shotgun (WGS) entry which is preliminary data.</text>
</comment>
<dbReference type="Pfam" id="PF01541">
    <property type="entry name" value="GIY-YIG"/>
    <property type="match status" value="1"/>
</dbReference>
<dbReference type="EMBL" id="JBHFQA010000021">
    <property type="protein sequence ID" value="KAL2080111.1"/>
    <property type="molecule type" value="Genomic_DNA"/>
</dbReference>
<dbReference type="PANTHER" id="PTHR21301:SF13">
    <property type="match status" value="1"/>
</dbReference>
<protein>
    <recommendedName>
        <fullName evidence="5">Reverse transcriptase domain-containing protein</fullName>
    </recommendedName>
</protein>
<feature type="domain" description="Reverse transcriptase" evidence="2">
    <location>
        <begin position="149"/>
        <end position="393"/>
    </location>
</feature>
<dbReference type="PROSITE" id="PS50878">
    <property type="entry name" value="RT_POL"/>
    <property type="match status" value="1"/>
</dbReference>
<accession>A0ABD1IYU0</accession>
<dbReference type="InterPro" id="IPR058912">
    <property type="entry name" value="HTH_animal"/>
</dbReference>
<dbReference type="PANTHER" id="PTHR21301">
    <property type="entry name" value="REVERSE TRANSCRIPTASE"/>
    <property type="match status" value="1"/>
</dbReference>
<proteinExistence type="predicted"/>
<dbReference type="Pfam" id="PF26215">
    <property type="entry name" value="HTH_animal"/>
    <property type="match status" value="1"/>
</dbReference>
<keyword evidence="4" id="KW-1185">Reference proteome</keyword>
<gene>
    <name evidence="3" type="ORF">ACEWY4_023904</name>
</gene>
<organism evidence="3 4">
    <name type="scientific">Coilia grayii</name>
    <name type="common">Gray's grenadier anchovy</name>
    <dbReference type="NCBI Taxonomy" id="363190"/>
    <lineage>
        <taxon>Eukaryota</taxon>
        <taxon>Metazoa</taxon>
        <taxon>Chordata</taxon>
        <taxon>Craniata</taxon>
        <taxon>Vertebrata</taxon>
        <taxon>Euteleostomi</taxon>
        <taxon>Actinopterygii</taxon>
        <taxon>Neopterygii</taxon>
        <taxon>Teleostei</taxon>
        <taxon>Clupei</taxon>
        <taxon>Clupeiformes</taxon>
        <taxon>Clupeoidei</taxon>
        <taxon>Engraulidae</taxon>
        <taxon>Coilinae</taxon>
        <taxon>Coilia</taxon>
    </lineage>
</organism>
<name>A0ABD1IYU0_9TELE</name>
<reference evidence="3 4" key="1">
    <citation type="submission" date="2024-09" db="EMBL/GenBank/DDBJ databases">
        <title>A chromosome-level genome assembly of Gray's grenadier anchovy, Coilia grayii.</title>
        <authorList>
            <person name="Fu Z."/>
        </authorList>
    </citation>
    <scope>NUCLEOTIDE SEQUENCE [LARGE SCALE GENOMIC DNA]</scope>
    <source>
        <strain evidence="3">G4</strain>
        <tissue evidence="3">Muscle</tissue>
    </source>
</reference>
<evidence type="ECO:0000259" key="1">
    <source>
        <dbReference type="PROSITE" id="PS50164"/>
    </source>
</evidence>
<evidence type="ECO:0000259" key="2">
    <source>
        <dbReference type="PROSITE" id="PS50878"/>
    </source>
</evidence>
<dbReference type="InterPro" id="IPR000305">
    <property type="entry name" value="GIY-YIG_endonuc"/>
</dbReference>
<dbReference type="Gene3D" id="3.40.1440.10">
    <property type="entry name" value="GIY-YIG endonuclease"/>
    <property type="match status" value="1"/>
</dbReference>
<dbReference type="Proteomes" id="UP001591681">
    <property type="component" value="Unassembled WGS sequence"/>
</dbReference>
<dbReference type="InterPro" id="IPR035901">
    <property type="entry name" value="GIY-YIG_endonuc_sf"/>
</dbReference>